<dbReference type="GO" id="GO:0022625">
    <property type="term" value="C:cytosolic large ribosomal subunit"/>
    <property type="evidence" value="ECO:0007669"/>
    <property type="project" value="TreeGrafter"/>
</dbReference>
<dbReference type="GO" id="GO:0003735">
    <property type="term" value="F:structural constituent of ribosome"/>
    <property type="evidence" value="ECO:0007669"/>
    <property type="project" value="InterPro"/>
</dbReference>
<dbReference type="SUPFAM" id="SSF54575">
    <property type="entry name" value="Ribosomal protein L31e"/>
    <property type="match status" value="1"/>
</dbReference>
<comment type="similarity">
    <text evidence="1">Belongs to the eukaryotic ribosomal protein eL31 family.</text>
</comment>
<dbReference type="Pfam" id="PF01198">
    <property type="entry name" value="Ribosomal_L31e"/>
    <property type="match status" value="1"/>
</dbReference>
<dbReference type="HAMAP" id="MF_00410">
    <property type="entry name" value="Ribosomal_eL31"/>
    <property type="match status" value="1"/>
</dbReference>
<dbReference type="InterPro" id="IPR023621">
    <property type="entry name" value="Ribosomal_eL31_dom_sf"/>
</dbReference>
<evidence type="ECO:0000256" key="2">
    <source>
        <dbReference type="ARBA" id="ARBA00022980"/>
    </source>
</evidence>
<dbReference type="OMA" id="NEVVWER"/>
<dbReference type="Gene3D" id="3.10.440.10">
    <property type="match status" value="1"/>
</dbReference>
<feature type="non-terminal residue" evidence="7">
    <location>
        <position position="133"/>
    </location>
</feature>
<evidence type="ECO:0000256" key="5">
    <source>
        <dbReference type="ARBA" id="ARBA00035378"/>
    </source>
</evidence>
<evidence type="ECO:0000256" key="6">
    <source>
        <dbReference type="SAM" id="MobiDB-lite"/>
    </source>
</evidence>
<reference evidence="7" key="1">
    <citation type="journal article" date="2010" name="Trends Microbiol.">
        <title>Distinct gene set in two different lineages of ammonia-oxidizing archaea supports the phylum Thaumarchaeota.</title>
        <authorList>
            <person name="Spang A."/>
            <person name="Hatzenpichler R."/>
            <person name="Brochier-Armanet C."/>
            <person name="Rattei T."/>
            <person name="Tischler P."/>
            <person name="Spieck E."/>
            <person name="Streit W."/>
            <person name="Stahl D.A."/>
            <person name="Wagner M."/>
            <person name="Schleper C."/>
        </authorList>
    </citation>
    <scope>NUCLEOTIDE SEQUENCE</scope>
    <source>
        <strain evidence="7">Enrichment culture Ga9.2</strain>
    </source>
</reference>
<dbReference type="EMBL" id="HM230047">
    <property type="protein sequence ID" value="ADK26045.1"/>
    <property type="molecule type" value="Genomic_DNA"/>
</dbReference>
<dbReference type="AlphaFoldDB" id="E0A1I9"/>
<sequence>MATVEENLTRVYTINLGRAWLTPEHKRTDRVINMIREFATKHMKSDEVKLEQDLNRQIWSRGKTNPPRKVRVKMVKDEDGVVTVSLYEDVPAATEAPAAAEEEEKKPEAASVETATAVAAEEPKAEESKSQTS</sequence>
<dbReference type="PANTHER" id="PTHR10956:SF0">
    <property type="entry name" value="60S RIBOSOMAL PROTEIN L31"/>
    <property type="match status" value="1"/>
</dbReference>
<organism evidence="7">
    <name type="scientific">Candidatus Nitrososphaera gargensis</name>
    <dbReference type="NCBI Taxonomy" id="497727"/>
    <lineage>
        <taxon>Archaea</taxon>
        <taxon>Nitrososphaerota</taxon>
        <taxon>Nitrososphaeria</taxon>
        <taxon>Nitrososphaerales</taxon>
        <taxon>Nitrososphaeraceae</taxon>
        <taxon>Nitrososphaera</taxon>
    </lineage>
</organism>
<evidence type="ECO:0000256" key="4">
    <source>
        <dbReference type="ARBA" id="ARBA00035230"/>
    </source>
</evidence>
<evidence type="ECO:0000313" key="7">
    <source>
        <dbReference type="EMBL" id="ADK26045.1"/>
    </source>
</evidence>
<dbReference type="CDD" id="cd00463">
    <property type="entry name" value="Ribosomal_L31e"/>
    <property type="match status" value="1"/>
</dbReference>
<proteinExistence type="inferred from homology"/>
<keyword evidence="3" id="KW-0687">Ribonucleoprotein</keyword>
<accession>E0A1I9</accession>
<feature type="region of interest" description="Disordered" evidence="6">
    <location>
        <begin position="88"/>
        <end position="133"/>
    </location>
</feature>
<feature type="compositionally biased region" description="Basic and acidic residues" evidence="6">
    <location>
        <begin position="121"/>
        <end position="133"/>
    </location>
</feature>
<dbReference type="InterPro" id="IPR000054">
    <property type="entry name" value="Ribosomal_eL31"/>
</dbReference>
<keyword evidence="2" id="KW-0689">Ribosomal protein</keyword>
<evidence type="ECO:0000256" key="1">
    <source>
        <dbReference type="ARBA" id="ARBA00010808"/>
    </source>
</evidence>
<evidence type="ECO:0000256" key="3">
    <source>
        <dbReference type="ARBA" id="ARBA00023274"/>
    </source>
</evidence>
<dbReference type="PANTHER" id="PTHR10956">
    <property type="entry name" value="60S RIBOSOMAL PROTEIN L31"/>
    <property type="match status" value="1"/>
</dbReference>
<dbReference type="SMART" id="SM01380">
    <property type="entry name" value="Ribosomal_L31e"/>
    <property type="match status" value="1"/>
</dbReference>
<name>E0A1I9_9ARCH</name>
<dbReference type="NCBIfam" id="NF002258">
    <property type="entry name" value="PRK01192.1-1"/>
    <property type="match status" value="1"/>
</dbReference>
<feature type="compositionally biased region" description="Low complexity" evidence="6">
    <location>
        <begin position="109"/>
        <end position="120"/>
    </location>
</feature>
<dbReference type="GO" id="GO:0002181">
    <property type="term" value="P:cytoplasmic translation"/>
    <property type="evidence" value="ECO:0007669"/>
    <property type="project" value="TreeGrafter"/>
</dbReference>
<protein>
    <recommendedName>
        <fullName evidence="4">Large ribosomal subunit protein eL31</fullName>
    </recommendedName>
    <alternativeName>
        <fullName evidence="5">50S ribosomal protein L31e</fullName>
    </alternativeName>
</protein>